<dbReference type="Gene3D" id="3.40.50.1360">
    <property type="match status" value="1"/>
</dbReference>
<dbReference type="Proteomes" id="UP000005939">
    <property type="component" value="Unassembled WGS sequence"/>
</dbReference>
<evidence type="ECO:0000313" key="6">
    <source>
        <dbReference type="EMBL" id="EHD14062.1"/>
    </source>
</evidence>
<organism evidence="6 7">
    <name type="scientific">Commensalibacter intestini A911</name>
    <dbReference type="NCBI Taxonomy" id="1088868"/>
    <lineage>
        <taxon>Bacteria</taxon>
        <taxon>Pseudomonadati</taxon>
        <taxon>Pseudomonadota</taxon>
        <taxon>Alphaproteobacteria</taxon>
        <taxon>Acetobacterales</taxon>
        <taxon>Acetobacteraceae</taxon>
    </lineage>
</organism>
<dbReference type="EMBL" id="AGFR01000007">
    <property type="protein sequence ID" value="EHD14062.1"/>
    <property type="molecule type" value="Genomic_DNA"/>
</dbReference>
<dbReference type="OrthoDB" id="7355674at2"/>
<evidence type="ECO:0000256" key="2">
    <source>
        <dbReference type="ARBA" id="ARBA00023015"/>
    </source>
</evidence>
<dbReference type="STRING" id="1088868.CIN_14210"/>
<dbReference type="InterPro" id="IPR037171">
    <property type="entry name" value="NagB/RpiA_transferase-like"/>
</dbReference>
<keyword evidence="2" id="KW-0805">Transcription regulation</keyword>
<dbReference type="AlphaFoldDB" id="G6F0J0"/>
<dbReference type="GO" id="GO:0030246">
    <property type="term" value="F:carbohydrate binding"/>
    <property type="evidence" value="ECO:0007669"/>
    <property type="project" value="InterPro"/>
</dbReference>
<reference evidence="6 7" key="1">
    <citation type="submission" date="2011-10" db="EMBL/GenBank/DDBJ databases">
        <title>Genome Sequence of Commensalibacter intestini A911, isolated from Drosophila gut.</title>
        <authorList>
            <person name="Lee W.-J."/>
            <person name="Kim E.-K."/>
        </authorList>
    </citation>
    <scope>NUCLEOTIDE SEQUENCE [LARGE SCALE GENOMIC DNA]</scope>
    <source>
        <strain evidence="6 7">A911</strain>
    </source>
</reference>
<evidence type="ECO:0000259" key="5">
    <source>
        <dbReference type="Pfam" id="PF04198"/>
    </source>
</evidence>
<dbReference type="PANTHER" id="PTHR34294:SF1">
    <property type="entry name" value="TRANSCRIPTIONAL REGULATOR LSRR"/>
    <property type="match status" value="1"/>
</dbReference>
<protein>
    <submittedName>
        <fullName evidence="6">DeoR family transcriptional regulator</fullName>
    </submittedName>
</protein>
<keyword evidence="3" id="KW-0238">DNA-binding</keyword>
<sequence length="231" mass="25380">MMDSSEDQLQLNEKLGQITADYLASILTIDMKVGVAWGRVLSSTINHLHDIPPLDVVQLSGVHPKIEFNQDLIDLIHKMAAISQGKAHPIYLPMWVENEELKSQLISDTYITEACSLYSKLDIILTGIGSWESGASSLFNIFPEEWKNELIHKDVCADVCISLLDSQGNILNNPIDNLGFGITSEQLKEAKNVIGIAGGKEKYEAISAALKSGLLSTLITDFNTAIKLLNE</sequence>
<dbReference type="GO" id="GO:0003677">
    <property type="term" value="F:DNA binding"/>
    <property type="evidence" value="ECO:0007669"/>
    <property type="project" value="UniProtKB-KW"/>
</dbReference>
<dbReference type="SUPFAM" id="SSF100950">
    <property type="entry name" value="NagB/RpiA/CoA transferase-like"/>
    <property type="match status" value="1"/>
</dbReference>
<name>G6F0J0_9PROT</name>
<proteinExistence type="inferred from homology"/>
<dbReference type="PATRIC" id="fig|1088868.3.peg.1427"/>
<dbReference type="PANTHER" id="PTHR34294">
    <property type="entry name" value="TRANSCRIPTIONAL REGULATOR-RELATED"/>
    <property type="match status" value="1"/>
</dbReference>
<feature type="domain" description="Sugar-binding" evidence="5">
    <location>
        <begin position="5"/>
        <end position="230"/>
    </location>
</feature>
<dbReference type="InterPro" id="IPR007324">
    <property type="entry name" value="Sugar-bd_dom_put"/>
</dbReference>
<dbReference type="Pfam" id="PF04198">
    <property type="entry name" value="Sugar-bind"/>
    <property type="match status" value="1"/>
</dbReference>
<comment type="similarity">
    <text evidence="1">Belongs to the SorC transcriptional regulatory family.</text>
</comment>
<evidence type="ECO:0000313" key="7">
    <source>
        <dbReference type="Proteomes" id="UP000005939"/>
    </source>
</evidence>
<evidence type="ECO:0000256" key="3">
    <source>
        <dbReference type="ARBA" id="ARBA00023125"/>
    </source>
</evidence>
<evidence type="ECO:0000256" key="4">
    <source>
        <dbReference type="ARBA" id="ARBA00023163"/>
    </source>
</evidence>
<dbReference type="eggNOG" id="COG2390">
    <property type="taxonomic scope" value="Bacteria"/>
</dbReference>
<comment type="caution">
    <text evidence="6">The sequence shown here is derived from an EMBL/GenBank/DDBJ whole genome shotgun (WGS) entry which is preliminary data.</text>
</comment>
<dbReference type="InterPro" id="IPR051054">
    <property type="entry name" value="SorC_transcr_regulators"/>
</dbReference>
<keyword evidence="4" id="KW-0804">Transcription</keyword>
<evidence type="ECO:0000256" key="1">
    <source>
        <dbReference type="ARBA" id="ARBA00010466"/>
    </source>
</evidence>
<accession>G6F0J0</accession>
<gene>
    <name evidence="6" type="ORF">CIN_14210</name>
</gene>